<evidence type="ECO:0000313" key="2">
    <source>
        <dbReference type="Proteomes" id="UP000798662"/>
    </source>
</evidence>
<dbReference type="EMBL" id="CM020619">
    <property type="protein sequence ID" value="KAK1864027.1"/>
    <property type="molecule type" value="Genomic_DNA"/>
</dbReference>
<proteinExistence type="predicted"/>
<evidence type="ECO:0000313" key="1">
    <source>
        <dbReference type="EMBL" id="KAK1864027.1"/>
    </source>
</evidence>
<gene>
    <name evidence="1" type="ORF">I4F81_006578</name>
</gene>
<sequence>MALDVARQGRRGQFRSRRRRSDPAAILMSAAFIVLGTTAAGVWFLQRPAALALYIPGVLFTFVGLALVTDEYFVPSLERICDALQLTDDVAGATFSAAGSSAPELFTSLLAVFVTEDEVGVGTIVGSAVFNVLVIIGLSALLSGRTLQLDWRPLVRDSAFYTVFVIFLLVQVLWLTTGEAAWWEGLIMLSLYSLYIAFMAFGNTRYMRAMERFLPKTKQEELAEEPARFFGCIVGIPAAVLGVTVLAAGTSVPDALASVSVARAGKGDFAVSNALGSNCFDVGIGLGAPWFLGGLILGRPQIIPTEPITAIVVPVIILFGVLSSLLGLLFIRKWKMGPLVGWVLISGYVVFVAYSLIDVYVIQG</sequence>
<comment type="caution">
    <text evidence="1">The sequence shown here is derived from an EMBL/GenBank/DDBJ whole genome shotgun (WGS) entry which is preliminary data.</text>
</comment>
<organism evidence="1 2">
    <name type="scientific">Pyropia yezoensis</name>
    <name type="common">Susabi-nori</name>
    <name type="synonym">Porphyra yezoensis</name>
    <dbReference type="NCBI Taxonomy" id="2788"/>
    <lineage>
        <taxon>Eukaryota</taxon>
        <taxon>Rhodophyta</taxon>
        <taxon>Bangiophyceae</taxon>
        <taxon>Bangiales</taxon>
        <taxon>Bangiaceae</taxon>
        <taxon>Pyropia</taxon>
    </lineage>
</organism>
<reference evidence="1" key="1">
    <citation type="submission" date="2019-11" db="EMBL/GenBank/DDBJ databases">
        <title>Nori genome reveals adaptations in red seaweeds to the harsh intertidal environment.</title>
        <authorList>
            <person name="Wang D."/>
            <person name="Mao Y."/>
        </authorList>
    </citation>
    <scope>NUCLEOTIDE SEQUENCE</scope>
    <source>
        <tissue evidence="1">Gametophyte</tissue>
    </source>
</reference>
<name>A0ACC3C2K2_PYRYE</name>
<dbReference type="Proteomes" id="UP000798662">
    <property type="component" value="Chromosome 2"/>
</dbReference>
<protein>
    <submittedName>
        <fullName evidence="1">Uncharacterized protein</fullName>
    </submittedName>
</protein>
<keyword evidence="2" id="KW-1185">Reference proteome</keyword>
<accession>A0ACC3C2K2</accession>